<dbReference type="GO" id="GO:0005634">
    <property type="term" value="C:nucleus"/>
    <property type="evidence" value="ECO:0007669"/>
    <property type="project" value="InterPro"/>
</dbReference>
<comment type="caution">
    <text evidence="1">The sequence shown here is derived from an EMBL/GenBank/DDBJ whole genome shotgun (WGS) entry which is preliminary data.</text>
</comment>
<evidence type="ECO:0008006" key="3">
    <source>
        <dbReference type="Google" id="ProtNLM"/>
    </source>
</evidence>
<dbReference type="GO" id="GO:0007096">
    <property type="term" value="P:regulation of exit from mitosis"/>
    <property type="evidence" value="ECO:0007669"/>
    <property type="project" value="InterPro"/>
</dbReference>
<dbReference type="EMBL" id="VVIM01000001">
    <property type="protein sequence ID" value="KAB0804542.1"/>
    <property type="molecule type" value="Genomic_DNA"/>
</dbReference>
<proteinExistence type="predicted"/>
<dbReference type="Gene3D" id="3.30.900.20">
    <property type="match status" value="1"/>
</dbReference>
<accession>A0A5N4B4M3</accession>
<evidence type="ECO:0000313" key="2">
    <source>
        <dbReference type="Proteomes" id="UP000327044"/>
    </source>
</evidence>
<keyword evidence="2" id="KW-1185">Reference proteome</keyword>
<dbReference type="InterPro" id="IPR009511">
    <property type="entry name" value="MAD1/Cdc20-bound-Mad2-bd"/>
</dbReference>
<reference evidence="1 2" key="1">
    <citation type="journal article" date="2018" name="Elife">
        <title>Firefly genomes illuminate parallel origins of bioluminescence in beetles.</title>
        <authorList>
            <person name="Fallon T.R."/>
            <person name="Lower S.E."/>
            <person name="Chang C.H."/>
            <person name="Bessho-Uehara M."/>
            <person name="Martin G.J."/>
            <person name="Bewick A.J."/>
            <person name="Behringer M."/>
            <person name="Debat H.J."/>
            <person name="Wong I."/>
            <person name="Day J.C."/>
            <person name="Suvorov A."/>
            <person name="Silva C.J."/>
            <person name="Stanger-Hall K.F."/>
            <person name="Hall D.W."/>
            <person name="Schmitz R.J."/>
            <person name="Nelson D.R."/>
            <person name="Lewis S.M."/>
            <person name="Shigenobu S."/>
            <person name="Bybee S.M."/>
            <person name="Larracuente A.M."/>
            <person name="Oba Y."/>
            <person name="Weng J.K."/>
        </authorList>
    </citation>
    <scope>NUCLEOTIDE SEQUENCE [LARGE SCALE GENOMIC DNA]</scope>
    <source>
        <strain evidence="1">1611_PpyrPB1</strain>
        <tissue evidence="1">Whole body</tissue>
    </source>
</reference>
<dbReference type="FunCoup" id="A0A5N4B4M3">
    <property type="interactions" value="396"/>
</dbReference>
<organism evidence="1 2">
    <name type="scientific">Photinus pyralis</name>
    <name type="common">Common eastern firefly</name>
    <name type="synonym">Lampyris pyralis</name>
    <dbReference type="NCBI Taxonomy" id="7054"/>
    <lineage>
        <taxon>Eukaryota</taxon>
        <taxon>Metazoa</taxon>
        <taxon>Ecdysozoa</taxon>
        <taxon>Arthropoda</taxon>
        <taxon>Hexapoda</taxon>
        <taxon>Insecta</taxon>
        <taxon>Pterygota</taxon>
        <taxon>Neoptera</taxon>
        <taxon>Endopterygota</taxon>
        <taxon>Coleoptera</taxon>
        <taxon>Polyphaga</taxon>
        <taxon>Elateriformia</taxon>
        <taxon>Elateroidea</taxon>
        <taxon>Lampyridae</taxon>
        <taxon>Lampyrinae</taxon>
        <taxon>Photinus</taxon>
    </lineage>
</organism>
<dbReference type="OrthoDB" id="6334764at2759"/>
<dbReference type="InterPro" id="IPR053729">
    <property type="entry name" value="MAD2L1BP_domain_sf"/>
</dbReference>
<dbReference type="PANTHER" id="PTHR15681">
    <property type="entry name" value="MAD2L1-BINDING PROTEIN"/>
    <property type="match status" value="1"/>
</dbReference>
<dbReference type="Proteomes" id="UP000327044">
    <property type="component" value="Unassembled WGS sequence"/>
</dbReference>
<sequence length="286" mass="32779">MNSNKKVLESKDEEINIKVIEQVLLTPLTCASLVNEVLKCLLYQKSQIPYPYNWMKNVVKKKRSNPDVKNTNLQAERHYHSVCSAYDSLEKIMDSIAAQFKDDGSNIKKILIIFGSTPYSAKEVYTINISGVVIGHVEKNHLNANSKHQYKILRDIFFSDEWINTMDLPMVPTNTYVIIEKVAATVVDELSFQSVSEYVKLPSVKNVYINLNYHYDGNHNCCNDLLIFQDLNKDCAISNSLKCTESNEINNSSERDTDQVLWIQNKTFVRGFKECFINGISATELW</sequence>
<dbReference type="AlphaFoldDB" id="A0A5N4B4M3"/>
<dbReference type="Pfam" id="PF06581">
    <property type="entry name" value="p31comet"/>
    <property type="match status" value="1"/>
</dbReference>
<dbReference type="PANTHER" id="PTHR15681:SF1">
    <property type="entry name" value="MAD2L1-BINDING PROTEIN"/>
    <property type="match status" value="1"/>
</dbReference>
<name>A0A5N4B4M3_PHOPY</name>
<dbReference type="InParanoid" id="A0A5N4B4M3"/>
<gene>
    <name evidence="1" type="ORF">PPYR_01512</name>
</gene>
<evidence type="ECO:0000313" key="1">
    <source>
        <dbReference type="EMBL" id="KAB0804542.1"/>
    </source>
</evidence>
<protein>
    <recommendedName>
        <fullName evidence="3">MAD2L1-binding protein</fullName>
    </recommendedName>
</protein>